<dbReference type="PANTHER" id="PTHR23321">
    <property type="entry name" value="RIBOSOMAL PROTEIN S15, BACTERIAL AND ORGANELLAR"/>
    <property type="match status" value="1"/>
</dbReference>
<dbReference type="EMBL" id="SDOX01000016">
    <property type="protein sequence ID" value="TFJ85206.1"/>
    <property type="molecule type" value="Genomic_DNA"/>
</dbReference>
<dbReference type="InterPro" id="IPR005290">
    <property type="entry name" value="Ribosomal_uS15_bac-type"/>
</dbReference>
<dbReference type="GO" id="GO:0003735">
    <property type="term" value="F:structural constituent of ribosome"/>
    <property type="evidence" value="ECO:0007669"/>
    <property type="project" value="InterPro"/>
</dbReference>
<proteinExistence type="inferred from homology"/>
<dbReference type="PANTHER" id="PTHR23321:SF26">
    <property type="entry name" value="SMALL RIBOSOMAL SUBUNIT PROTEIN US15M"/>
    <property type="match status" value="1"/>
</dbReference>
<dbReference type="SMART" id="SM01387">
    <property type="entry name" value="Ribosomal_S15"/>
    <property type="match status" value="1"/>
</dbReference>
<evidence type="ECO:0000256" key="2">
    <source>
        <dbReference type="ARBA" id="ARBA00022980"/>
    </source>
</evidence>
<organism evidence="5 6">
    <name type="scientific">Nannochloropsis salina CCMP1776</name>
    <dbReference type="NCBI Taxonomy" id="1027361"/>
    <lineage>
        <taxon>Eukaryota</taxon>
        <taxon>Sar</taxon>
        <taxon>Stramenopiles</taxon>
        <taxon>Ochrophyta</taxon>
        <taxon>Eustigmatophyceae</taxon>
        <taxon>Eustigmatales</taxon>
        <taxon>Monodopsidaceae</taxon>
        <taxon>Microchloropsis</taxon>
        <taxon>Microchloropsis salina</taxon>
    </lineage>
</organism>
<keyword evidence="2 4" id="KW-0689">Ribosomal protein</keyword>
<keyword evidence="3 4" id="KW-0687">Ribonucleoprotein</keyword>
<reference evidence="5 6" key="1">
    <citation type="submission" date="2019-01" db="EMBL/GenBank/DDBJ databases">
        <title>Nuclear Genome Assembly of the Microalgal Biofuel strain Nannochloropsis salina CCMP1776.</title>
        <authorList>
            <person name="Hovde B."/>
        </authorList>
    </citation>
    <scope>NUCLEOTIDE SEQUENCE [LARGE SCALE GENOMIC DNA]</scope>
    <source>
        <strain evidence="5 6">CCMP1776</strain>
    </source>
</reference>
<accession>A0A4D9D1E2</accession>
<evidence type="ECO:0000256" key="3">
    <source>
        <dbReference type="ARBA" id="ARBA00023274"/>
    </source>
</evidence>
<dbReference type="HAMAP" id="MF_01343_B">
    <property type="entry name" value="Ribosomal_uS15_B"/>
    <property type="match status" value="1"/>
</dbReference>
<dbReference type="GO" id="GO:0005737">
    <property type="term" value="C:cytoplasm"/>
    <property type="evidence" value="ECO:0007669"/>
    <property type="project" value="UniProtKB-ARBA"/>
</dbReference>
<dbReference type="GO" id="GO:0006412">
    <property type="term" value="P:translation"/>
    <property type="evidence" value="ECO:0007669"/>
    <property type="project" value="InterPro"/>
</dbReference>
<keyword evidence="6" id="KW-1185">Reference proteome</keyword>
<gene>
    <name evidence="5" type="ORF">NSK_003629</name>
</gene>
<dbReference type="GO" id="GO:1990904">
    <property type="term" value="C:ribonucleoprotein complex"/>
    <property type="evidence" value="ECO:0007669"/>
    <property type="project" value="UniProtKB-KW"/>
</dbReference>
<name>A0A4D9D1E2_9STRA</name>
<comment type="similarity">
    <text evidence="1 4">Belongs to the universal ribosomal protein uS15 family.</text>
</comment>
<evidence type="ECO:0000256" key="4">
    <source>
        <dbReference type="RuleBase" id="RU003919"/>
    </source>
</evidence>
<dbReference type="Gene3D" id="1.10.287.10">
    <property type="entry name" value="S15/NS1, RNA-binding"/>
    <property type="match status" value="1"/>
</dbReference>
<dbReference type="CDD" id="cd00677">
    <property type="entry name" value="S15_NS1_EPRS_RNA-bind"/>
    <property type="match status" value="1"/>
</dbReference>
<evidence type="ECO:0008006" key="7">
    <source>
        <dbReference type="Google" id="ProtNLM"/>
    </source>
</evidence>
<dbReference type="InterPro" id="IPR009068">
    <property type="entry name" value="uS15_NS1_RNA-bd_sf"/>
</dbReference>
<protein>
    <recommendedName>
        <fullName evidence="7">30S ribosomal protein S15</fullName>
    </recommendedName>
</protein>
<dbReference type="SUPFAM" id="SSF47060">
    <property type="entry name" value="S15/NS1 RNA-binding domain"/>
    <property type="match status" value="1"/>
</dbReference>
<dbReference type="InterPro" id="IPR000589">
    <property type="entry name" value="Ribosomal_uS15"/>
</dbReference>
<dbReference type="NCBIfam" id="TIGR00952">
    <property type="entry name" value="S15_bact"/>
    <property type="match status" value="1"/>
</dbReference>
<evidence type="ECO:0000313" key="5">
    <source>
        <dbReference type="EMBL" id="TFJ85206.1"/>
    </source>
</evidence>
<comment type="caution">
    <text evidence="5">The sequence shown here is derived from an EMBL/GenBank/DDBJ whole genome shotgun (WGS) entry which is preliminary data.</text>
</comment>
<sequence>MWRQQLVSLARLSSSSIFSCKNGPTNRLLASSAASSEPVSPPSKSPSYKYLIPGSLLQDAPKPVQRALSIENADAPERKQAEKQEFIEKFGVRPGDTGSTSVQVACLTVRIKHVKDHCNANKQDKAARRGYTALLTRRRTLMKYLRRKDFESYQNVIKELGLTGYT</sequence>
<dbReference type="Proteomes" id="UP000355283">
    <property type="component" value="Unassembled WGS sequence"/>
</dbReference>
<dbReference type="AlphaFoldDB" id="A0A4D9D1E2"/>
<dbReference type="GO" id="GO:0005840">
    <property type="term" value="C:ribosome"/>
    <property type="evidence" value="ECO:0007669"/>
    <property type="project" value="UniProtKB-KW"/>
</dbReference>
<evidence type="ECO:0000313" key="6">
    <source>
        <dbReference type="Proteomes" id="UP000355283"/>
    </source>
</evidence>
<dbReference type="OrthoDB" id="441444at2759"/>
<dbReference type="Pfam" id="PF00312">
    <property type="entry name" value="Ribosomal_S15"/>
    <property type="match status" value="1"/>
</dbReference>
<evidence type="ECO:0000256" key="1">
    <source>
        <dbReference type="ARBA" id="ARBA00008434"/>
    </source>
</evidence>